<dbReference type="Proteomes" id="UP000737171">
    <property type="component" value="Unassembled WGS sequence"/>
</dbReference>
<evidence type="ECO:0000313" key="4">
    <source>
        <dbReference type="Proteomes" id="UP000737171"/>
    </source>
</evidence>
<keyword evidence="4" id="KW-1185">Reference proteome</keyword>
<evidence type="ECO:0000259" key="2">
    <source>
        <dbReference type="PROSITE" id="PS50943"/>
    </source>
</evidence>
<name>A0ABX2EK60_9BURK</name>
<dbReference type="PROSITE" id="PS50943">
    <property type="entry name" value="HTH_CROC1"/>
    <property type="match status" value="1"/>
</dbReference>
<evidence type="ECO:0000256" key="1">
    <source>
        <dbReference type="SAM" id="MobiDB-lite"/>
    </source>
</evidence>
<dbReference type="SUPFAM" id="SSF47413">
    <property type="entry name" value="lambda repressor-like DNA-binding domains"/>
    <property type="match status" value="1"/>
</dbReference>
<dbReference type="Pfam" id="PF13560">
    <property type="entry name" value="HTH_31"/>
    <property type="match status" value="1"/>
</dbReference>
<dbReference type="CDD" id="cd00093">
    <property type="entry name" value="HTH_XRE"/>
    <property type="match status" value="1"/>
</dbReference>
<dbReference type="Gene3D" id="1.10.260.40">
    <property type="entry name" value="lambda repressor-like DNA-binding domains"/>
    <property type="match status" value="1"/>
</dbReference>
<comment type="caution">
    <text evidence="3">The sequence shown here is derived from an EMBL/GenBank/DDBJ whole genome shotgun (WGS) entry which is preliminary data.</text>
</comment>
<evidence type="ECO:0000313" key="3">
    <source>
        <dbReference type="EMBL" id="NRF69005.1"/>
    </source>
</evidence>
<dbReference type="SMART" id="SM00530">
    <property type="entry name" value="HTH_XRE"/>
    <property type="match status" value="1"/>
</dbReference>
<sequence>MRILDSSTVLEGQLLLQLGDRLRRLRKAQGLSTVEMAKRVGISRTTLSAIEAGDPGPSIGTYLRAMSVLGVCGDLALLASDALTPAPAGTAAARSRRPRPVVQVQVSADESRHQVQDLQSLALHEEAVKLVRADPALLALAQQALERWLAAGNSRSAALWREWQGILRDRQWRKILGRTRRAQELRQASPLTSILPDQVRRSVLNQVRALKKGVALGDAMPGKAAEQTKKRLRELVEDGLNSGAGRALTPKRGAQLKKQALGDL</sequence>
<reference evidence="3 4" key="1">
    <citation type="submission" date="2020-05" db="EMBL/GenBank/DDBJ databases">
        <title>Aquincola sp. isolate from soil.</title>
        <authorList>
            <person name="Han J."/>
            <person name="Kim D.-U."/>
        </authorList>
    </citation>
    <scope>NUCLEOTIDE SEQUENCE [LARGE SCALE GENOMIC DNA]</scope>
    <source>
        <strain evidence="3 4">S2</strain>
    </source>
</reference>
<feature type="region of interest" description="Disordered" evidence="1">
    <location>
        <begin position="243"/>
        <end position="264"/>
    </location>
</feature>
<gene>
    <name evidence="3" type="ORF">HLB44_18590</name>
</gene>
<proteinExistence type="predicted"/>
<feature type="domain" description="HTH cro/C1-type" evidence="2">
    <location>
        <begin position="22"/>
        <end position="78"/>
    </location>
</feature>
<dbReference type="EMBL" id="JABRWJ010000005">
    <property type="protein sequence ID" value="NRF69005.1"/>
    <property type="molecule type" value="Genomic_DNA"/>
</dbReference>
<accession>A0ABX2EK60</accession>
<organism evidence="3 4">
    <name type="scientific">Pseudaquabacterium terrae</name>
    <dbReference type="NCBI Taxonomy" id="2732868"/>
    <lineage>
        <taxon>Bacteria</taxon>
        <taxon>Pseudomonadati</taxon>
        <taxon>Pseudomonadota</taxon>
        <taxon>Betaproteobacteria</taxon>
        <taxon>Burkholderiales</taxon>
        <taxon>Sphaerotilaceae</taxon>
        <taxon>Pseudaquabacterium</taxon>
    </lineage>
</organism>
<dbReference type="InterPro" id="IPR010982">
    <property type="entry name" value="Lambda_DNA-bd_dom_sf"/>
</dbReference>
<protein>
    <submittedName>
        <fullName evidence="3">Helix-turn-helix transcriptional regulator</fullName>
    </submittedName>
</protein>
<dbReference type="InterPro" id="IPR001387">
    <property type="entry name" value="Cro/C1-type_HTH"/>
</dbReference>